<evidence type="ECO:0000256" key="5">
    <source>
        <dbReference type="ARBA" id="ARBA00022777"/>
    </source>
</evidence>
<keyword evidence="7" id="KW-1015">Disulfide bond</keyword>
<dbReference type="EMBL" id="JASCZI010151041">
    <property type="protein sequence ID" value="MED6167532.1"/>
    <property type="molecule type" value="Genomic_DNA"/>
</dbReference>
<comment type="catalytic activity">
    <reaction evidence="9">
        <text>L-seryl-[protein] + ATP = O-phospho-L-seryl-[protein] + ADP + H(+)</text>
        <dbReference type="Rhea" id="RHEA:17989"/>
        <dbReference type="Rhea" id="RHEA-COMP:9863"/>
        <dbReference type="Rhea" id="RHEA-COMP:11604"/>
        <dbReference type="ChEBI" id="CHEBI:15378"/>
        <dbReference type="ChEBI" id="CHEBI:29999"/>
        <dbReference type="ChEBI" id="CHEBI:30616"/>
        <dbReference type="ChEBI" id="CHEBI:83421"/>
        <dbReference type="ChEBI" id="CHEBI:456216"/>
        <dbReference type="EC" id="2.7.11.1"/>
    </reaction>
</comment>
<dbReference type="InterPro" id="IPR001245">
    <property type="entry name" value="Ser-Thr/Tyr_kinase_cat_dom"/>
</dbReference>
<feature type="chain" id="PRO_5045451847" description="Receptor-like serine/threonine-protein kinase" evidence="12">
    <location>
        <begin position="22"/>
        <end position="797"/>
    </location>
</feature>
<dbReference type="SUPFAM" id="SSF56112">
    <property type="entry name" value="Protein kinase-like (PK-like)"/>
    <property type="match status" value="1"/>
</dbReference>
<dbReference type="PROSITE" id="PS00107">
    <property type="entry name" value="PROTEIN_KINASE_ATP"/>
    <property type="match status" value="1"/>
</dbReference>
<keyword evidence="1 9" id="KW-0723">Serine/threonine-protein kinase</keyword>
<feature type="domain" description="Protein kinase" evidence="13">
    <location>
        <begin position="456"/>
        <end position="751"/>
    </location>
</feature>
<reference evidence="16 17" key="1">
    <citation type="journal article" date="2023" name="Plants (Basel)">
        <title>Bridging the Gap: Combining Genomics and Transcriptomics Approaches to Understand Stylosanthes scabra, an Orphan Legume from the Brazilian Caatinga.</title>
        <authorList>
            <person name="Ferreira-Neto J.R.C."/>
            <person name="da Silva M.D."/>
            <person name="Binneck E."/>
            <person name="de Melo N.F."/>
            <person name="da Silva R.H."/>
            <person name="de Melo A.L.T.M."/>
            <person name="Pandolfi V."/>
            <person name="Bustamante F.O."/>
            <person name="Brasileiro-Vidal A.C."/>
            <person name="Benko-Iseppon A.M."/>
        </authorList>
    </citation>
    <scope>NUCLEOTIDE SEQUENCE [LARGE SCALE GENOMIC DNA]</scope>
    <source>
        <tissue evidence="16">Leaves</tissue>
    </source>
</reference>
<dbReference type="InterPro" id="IPR011009">
    <property type="entry name" value="Kinase-like_dom_sf"/>
</dbReference>
<dbReference type="Gene3D" id="3.50.4.10">
    <property type="entry name" value="Hepatocyte Growth Factor"/>
    <property type="match status" value="1"/>
</dbReference>
<dbReference type="PIRSF" id="PIRSF000641">
    <property type="entry name" value="SRK"/>
    <property type="match status" value="1"/>
</dbReference>
<dbReference type="Pfam" id="PF01453">
    <property type="entry name" value="B_lectin"/>
    <property type="match status" value="1"/>
</dbReference>
<dbReference type="InterPro" id="IPR017441">
    <property type="entry name" value="Protein_kinase_ATP_BS"/>
</dbReference>
<dbReference type="PROSITE" id="PS00108">
    <property type="entry name" value="PROTEIN_KINASE_ST"/>
    <property type="match status" value="1"/>
</dbReference>
<feature type="signal peptide" evidence="12">
    <location>
        <begin position="1"/>
        <end position="21"/>
    </location>
</feature>
<dbReference type="Pfam" id="PF07714">
    <property type="entry name" value="PK_Tyr_Ser-Thr"/>
    <property type="match status" value="1"/>
</dbReference>
<keyword evidence="5 9" id="KW-0418">Kinase</keyword>
<name>A0ABU6V3N3_9FABA</name>
<evidence type="ECO:0000256" key="9">
    <source>
        <dbReference type="PIRNR" id="PIRNR000641"/>
    </source>
</evidence>
<feature type="compositionally biased region" description="Polar residues" evidence="11">
    <location>
        <begin position="782"/>
        <end position="791"/>
    </location>
</feature>
<evidence type="ECO:0000256" key="6">
    <source>
        <dbReference type="ARBA" id="ARBA00022840"/>
    </source>
</evidence>
<evidence type="ECO:0000256" key="3">
    <source>
        <dbReference type="ARBA" id="ARBA00022729"/>
    </source>
</evidence>
<dbReference type="SMART" id="SM00108">
    <property type="entry name" value="B_lectin"/>
    <property type="match status" value="1"/>
</dbReference>
<evidence type="ECO:0000256" key="12">
    <source>
        <dbReference type="SAM" id="SignalP"/>
    </source>
</evidence>
<dbReference type="PROSITE" id="PS50927">
    <property type="entry name" value="BULB_LECTIN"/>
    <property type="match status" value="1"/>
</dbReference>
<dbReference type="CDD" id="cd00028">
    <property type="entry name" value="B_lectin"/>
    <property type="match status" value="1"/>
</dbReference>
<dbReference type="Gene3D" id="3.30.200.20">
    <property type="entry name" value="Phosphorylase Kinase, domain 1"/>
    <property type="match status" value="1"/>
</dbReference>
<dbReference type="InterPro" id="IPR000858">
    <property type="entry name" value="S_locus_glycoprot_dom"/>
</dbReference>
<feature type="domain" description="Bulb-type lectin" evidence="14">
    <location>
        <begin position="24"/>
        <end position="147"/>
    </location>
</feature>
<dbReference type="Gene3D" id="1.10.510.10">
    <property type="entry name" value="Transferase(Phosphotransferase) domain 1"/>
    <property type="match status" value="1"/>
</dbReference>
<evidence type="ECO:0000256" key="11">
    <source>
        <dbReference type="SAM" id="MobiDB-lite"/>
    </source>
</evidence>
<evidence type="ECO:0000256" key="8">
    <source>
        <dbReference type="ARBA" id="ARBA00023180"/>
    </source>
</evidence>
<keyword evidence="2 9" id="KW-0808">Transferase</keyword>
<organism evidence="16 17">
    <name type="scientific">Stylosanthes scabra</name>
    <dbReference type="NCBI Taxonomy" id="79078"/>
    <lineage>
        <taxon>Eukaryota</taxon>
        <taxon>Viridiplantae</taxon>
        <taxon>Streptophyta</taxon>
        <taxon>Embryophyta</taxon>
        <taxon>Tracheophyta</taxon>
        <taxon>Spermatophyta</taxon>
        <taxon>Magnoliopsida</taxon>
        <taxon>eudicotyledons</taxon>
        <taxon>Gunneridae</taxon>
        <taxon>Pentapetalae</taxon>
        <taxon>rosids</taxon>
        <taxon>fabids</taxon>
        <taxon>Fabales</taxon>
        <taxon>Fabaceae</taxon>
        <taxon>Papilionoideae</taxon>
        <taxon>50 kb inversion clade</taxon>
        <taxon>dalbergioids sensu lato</taxon>
        <taxon>Dalbergieae</taxon>
        <taxon>Pterocarpus clade</taxon>
        <taxon>Stylosanthes</taxon>
    </lineage>
</organism>
<dbReference type="InterPro" id="IPR001480">
    <property type="entry name" value="Bulb-type_lectin_dom"/>
</dbReference>
<gene>
    <name evidence="16" type="ORF">PIB30_003504</name>
</gene>
<protein>
    <recommendedName>
        <fullName evidence="9">Receptor-like serine/threonine-protein kinase</fullName>
        <ecNumber evidence="9">2.7.11.1</ecNumber>
    </recommendedName>
</protein>
<dbReference type="InterPro" id="IPR008271">
    <property type="entry name" value="Ser/Thr_kinase_AS"/>
</dbReference>
<dbReference type="Pfam" id="PF08276">
    <property type="entry name" value="PAN_2"/>
    <property type="match status" value="1"/>
</dbReference>
<evidence type="ECO:0000313" key="16">
    <source>
        <dbReference type="EMBL" id="MED6167532.1"/>
    </source>
</evidence>
<dbReference type="PANTHER" id="PTHR32444">
    <property type="entry name" value="BULB-TYPE LECTIN DOMAIN-CONTAINING PROTEIN"/>
    <property type="match status" value="1"/>
</dbReference>
<evidence type="ECO:0000256" key="10">
    <source>
        <dbReference type="PROSITE-ProRule" id="PRU10141"/>
    </source>
</evidence>
<comment type="catalytic activity">
    <reaction evidence="9">
        <text>L-threonyl-[protein] + ATP = O-phospho-L-threonyl-[protein] + ADP + H(+)</text>
        <dbReference type="Rhea" id="RHEA:46608"/>
        <dbReference type="Rhea" id="RHEA-COMP:11060"/>
        <dbReference type="Rhea" id="RHEA-COMP:11605"/>
        <dbReference type="ChEBI" id="CHEBI:15378"/>
        <dbReference type="ChEBI" id="CHEBI:30013"/>
        <dbReference type="ChEBI" id="CHEBI:30616"/>
        <dbReference type="ChEBI" id="CHEBI:61977"/>
        <dbReference type="ChEBI" id="CHEBI:456216"/>
        <dbReference type="EC" id="2.7.11.1"/>
    </reaction>
</comment>
<keyword evidence="17" id="KW-1185">Reference proteome</keyword>
<dbReference type="EC" id="2.7.11.1" evidence="9"/>
<evidence type="ECO:0000256" key="4">
    <source>
        <dbReference type="ARBA" id="ARBA00022741"/>
    </source>
</evidence>
<dbReference type="Proteomes" id="UP001341840">
    <property type="component" value="Unassembled WGS sequence"/>
</dbReference>
<evidence type="ECO:0000259" key="15">
    <source>
        <dbReference type="PROSITE" id="PS50948"/>
    </source>
</evidence>
<dbReference type="SMART" id="SM00220">
    <property type="entry name" value="S_TKc"/>
    <property type="match status" value="1"/>
</dbReference>
<sequence length="797" mass="90203">MEEFFTVFLLCFSLLHDTAVSTTIESISTMQSLDDGDTMVSAGGTFALGFFNSKEDSMKRYLGIWYKEVVPITVVWVANRNNPLNDSSGLLKITDKGLLVLLNNNNSIFWSSNSSSNLIQQPVALLLDTGNLIVNSNKESGYILWQSFDYPFDTLLPGMKLGSDLTTGLSRNLTSWSSPDDPSKGNYTFQLDIVGYPQLCIRSGELKTFCSGSWNGIRFNGIPHLKPNPIFKYYFVSNKKEMYYGFELINSSVFSRLVITSDGTIQRSNWRDNNQGWINYLSSPTDSCDYYAKCGVYGSCNIDNSIQCGCLKGFEPKFPEEWNQLDWTKGCVRRTPLSCHEDGFERISSLKLPDTERSSWLNVSLSLDECAKICKSNCSCMAYAALDIRKEASGCLLWYGELINIRVLSDPQQDLYVRMSKKDSGNMRRNPEEHEEEELELPLFDRATLNSATSNFSTDNILGTGGFGTVYKGILERGEEIAVKRLSENSRQGLKEFKTEVMHIAKLQHRNLVKLLGCCIQVEERMLVYEFMPNKSLDHFIFVIDGSYELLKLIRISVQTYFSSKTDGEKGILLDWPKRFLIINGIARGLLYLHQDSRHRVVHRDLKAGNILLDIEMNPKISDFGLARSIVGTENEATTNYVVGTYGYMAPEYIIDGQFSTKSDVYSFGVLVLEIVSGRRNRAFRHRDHHYSLLGHAWTFFNEDKWLTIVDGCMRDSINLPEVKRSIQVGLLCVQRNPEDRPSMSEVQMMLSSECALPRPEKPGFFTERDLVGQSSSSSNNKGLSITQLSVTEVHPR</sequence>
<evidence type="ECO:0000313" key="17">
    <source>
        <dbReference type="Proteomes" id="UP001341840"/>
    </source>
</evidence>
<evidence type="ECO:0000259" key="14">
    <source>
        <dbReference type="PROSITE" id="PS50927"/>
    </source>
</evidence>
<dbReference type="InterPro" id="IPR000719">
    <property type="entry name" value="Prot_kinase_dom"/>
</dbReference>
<evidence type="ECO:0000256" key="7">
    <source>
        <dbReference type="ARBA" id="ARBA00023157"/>
    </source>
</evidence>
<dbReference type="CDD" id="cd01098">
    <property type="entry name" value="PAN_AP_plant"/>
    <property type="match status" value="1"/>
</dbReference>
<keyword evidence="4 9" id="KW-0547">Nucleotide-binding</keyword>
<feature type="domain" description="Apple" evidence="15">
    <location>
        <begin position="339"/>
        <end position="420"/>
    </location>
</feature>
<evidence type="ECO:0000256" key="2">
    <source>
        <dbReference type="ARBA" id="ARBA00022679"/>
    </source>
</evidence>
<dbReference type="InterPro" id="IPR036426">
    <property type="entry name" value="Bulb-type_lectin_dom_sf"/>
</dbReference>
<dbReference type="SUPFAM" id="SSF51110">
    <property type="entry name" value="alpha-D-mannose-specific plant lectins"/>
    <property type="match status" value="1"/>
</dbReference>
<feature type="region of interest" description="Disordered" evidence="11">
    <location>
        <begin position="766"/>
        <end position="797"/>
    </location>
</feature>
<dbReference type="Pfam" id="PF00954">
    <property type="entry name" value="S_locus_glycop"/>
    <property type="match status" value="1"/>
</dbReference>
<evidence type="ECO:0000259" key="13">
    <source>
        <dbReference type="PROSITE" id="PS50011"/>
    </source>
</evidence>
<dbReference type="Gene3D" id="2.90.10.10">
    <property type="entry name" value="Bulb-type lectin domain"/>
    <property type="match status" value="1"/>
</dbReference>
<dbReference type="InterPro" id="IPR003609">
    <property type="entry name" value="Pan_app"/>
</dbReference>
<dbReference type="CDD" id="cd14066">
    <property type="entry name" value="STKc_IRAK"/>
    <property type="match status" value="1"/>
</dbReference>
<dbReference type="PROSITE" id="PS50948">
    <property type="entry name" value="PAN"/>
    <property type="match status" value="1"/>
</dbReference>
<dbReference type="PANTHER" id="PTHR32444:SF235">
    <property type="entry name" value="OS01G0783900 PROTEIN"/>
    <property type="match status" value="1"/>
</dbReference>
<keyword evidence="6 9" id="KW-0067">ATP-binding</keyword>
<proteinExistence type="inferred from homology"/>
<comment type="similarity">
    <text evidence="9">Belongs to the protein kinase superfamily. Ser/Thr protein kinase family.</text>
</comment>
<dbReference type="SMART" id="SM00473">
    <property type="entry name" value="PAN_AP"/>
    <property type="match status" value="1"/>
</dbReference>
<feature type="binding site" evidence="10">
    <location>
        <position position="484"/>
    </location>
    <ligand>
        <name>ATP</name>
        <dbReference type="ChEBI" id="CHEBI:30616"/>
    </ligand>
</feature>
<accession>A0ABU6V3N3</accession>
<comment type="caution">
    <text evidence="16">The sequence shown here is derived from an EMBL/GenBank/DDBJ whole genome shotgun (WGS) entry which is preliminary data.</text>
</comment>
<keyword evidence="3 12" id="KW-0732">Signal</keyword>
<keyword evidence="8" id="KW-0325">Glycoprotein</keyword>
<dbReference type="PROSITE" id="PS50011">
    <property type="entry name" value="PROTEIN_KINASE_DOM"/>
    <property type="match status" value="1"/>
</dbReference>
<evidence type="ECO:0000256" key="1">
    <source>
        <dbReference type="ARBA" id="ARBA00022527"/>
    </source>
</evidence>
<dbReference type="InterPro" id="IPR024171">
    <property type="entry name" value="SRK-like_kinase"/>
</dbReference>